<feature type="non-terminal residue" evidence="1">
    <location>
        <position position="1"/>
    </location>
</feature>
<dbReference type="EMBL" id="BARV01021425">
    <property type="protein sequence ID" value="GAI23554.1"/>
    <property type="molecule type" value="Genomic_DNA"/>
</dbReference>
<accession>X1NY13</accession>
<reference evidence="1" key="1">
    <citation type="journal article" date="2014" name="Front. Microbiol.">
        <title>High frequency of phylogenetically diverse reductive dehalogenase-homologous genes in deep subseafloor sedimentary metagenomes.</title>
        <authorList>
            <person name="Kawai M."/>
            <person name="Futagami T."/>
            <person name="Toyoda A."/>
            <person name="Takaki Y."/>
            <person name="Nishi S."/>
            <person name="Hori S."/>
            <person name="Arai W."/>
            <person name="Tsubouchi T."/>
            <person name="Morono Y."/>
            <person name="Uchiyama I."/>
            <person name="Ito T."/>
            <person name="Fujiyama A."/>
            <person name="Inagaki F."/>
            <person name="Takami H."/>
        </authorList>
    </citation>
    <scope>NUCLEOTIDE SEQUENCE</scope>
    <source>
        <strain evidence="1">Expedition CK06-06</strain>
    </source>
</reference>
<comment type="caution">
    <text evidence="1">The sequence shown here is derived from an EMBL/GenBank/DDBJ whole genome shotgun (WGS) entry which is preliminary data.</text>
</comment>
<gene>
    <name evidence="1" type="ORF">S06H3_35511</name>
</gene>
<sequence length="88" mass="9866">AIALPKNLKVFSKAAKELGATNVSTQLNDFYNRRIELTEDEKNQASSKVLNTAKRFGKARFAQIASKYAVHAEVLPSYIRKAIEWIIA</sequence>
<name>X1NY13_9ZZZZ</name>
<protein>
    <submittedName>
        <fullName evidence="1">Uncharacterized protein</fullName>
    </submittedName>
</protein>
<organism evidence="1">
    <name type="scientific">marine sediment metagenome</name>
    <dbReference type="NCBI Taxonomy" id="412755"/>
    <lineage>
        <taxon>unclassified sequences</taxon>
        <taxon>metagenomes</taxon>
        <taxon>ecological metagenomes</taxon>
    </lineage>
</organism>
<proteinExistence type="predicted"/>
<evidence type="ECO:0000313" key="1">
    <source>
        <dbReference type="EMBL" id="GAI23554.1"/>
    </source>
</evidence>
<dbReference type="AlphaFoldDB" id="X1NY13"/>